<reference evidence="1" key="1">
    <citation type="submission" date="2014-09" db="EMBL/GenBank/DDBJ databases">
        <authorList>
            <person name="Magalhaes I.L.F."/>
            <person name="Oliveira U."/>
            <person name="Santos F.R."/>
            <person name="Vidigal T.H.D.A."/>
            <person name="Brescovit A.D."/>
            <person name="Santos A.J."/>
        </authorList>
    </citation>
    <scope>NUCLEOTIDE SEQUENCE</scope>
    <source>
        <tissue evidence="1">Shoot tissue taken approximately 20 cm above the soil surface</tissue>
    </source>
</reference>
<dbReference type="EMBL" id="GBRH01204500">
    <property type="protein sequence ID" value="JAD93395.1"/>
    <property type="molecule type" value="Transcribed_RNA"/>
</dbReference>
<sequence length="53" mass="6392">MNLMRRGRPWNMVLFVTYVRNYDMLALYLCYVRVEFKFYNLASVSLLMVTCSV</sequence>
<reference evidence="1" key="2">
    <citation type="journal article" date="2015" name="Data Brief">
        <title>Shoot transcriptome of the giant reed, Arundo donax.</title>
        <authorList>
            <person name="Barrero R.A."/>
            <person name="Guerrero F.D."/>
            <person name="Moolhuijzen P."/>
            <person name="Goolsby J.A."/>
            <person name="Tidwell J."/>
            <person name="Bellgard S.E."/>
            <person name="Bellgard M.I."/>
        </authorList>
    </citation>
    <scope>NUCLEOTIDE SEQUENCE</scope>
    <source>
        <tissue evidence="1">Shoot tissue taken approximately 20 cm above the soil surface</tissue>
    </source>
</reference>
<protein>
    <submittedName>
        <fullName evidence="1">Uncharacterized protein</fullName>
    </submittedName>
</protein>
<proteinExistence type="predicted"/>
<name>A0A0A9E671_ARUDO</name>
<accession>A0A0A9E671</accession>
<evidence type="ECO:0000313" key="1">
    <source>
        <dbReference type="EMBL" id="JAD93395.1"/>
    </source>
</evidence>
<dbReference type="AlphaFoldDB" id="A0A0A9E671"/>
<organism evidence="1">
    <name type="scientific">Arundo donax</name>
    <name type="common">Giant reed</name>
    <name type="synonym">Donax arundinaceus</name>
    <dbReference type="NCBI Taxonomy" id="35708"/>
    <lineage>
        <taxon>Eukaryota</taxon>
        <taxon>Viridiplantae</taxon>
        <taxon>Streptophyta</taxon>
        <taxon>Embryophyta</taxon>
        <taxon>Tracheophyta</taxon>
        <taxon>Spermatophyta</taxon>
        <taxon>Magnoliopsida</taxon>
        <taxon>Liliopsida</taxon>
        <taxon>Poales</taxon>
        <taxon>Poaceae</taxon>
        <taxon>PACMAD clade</taxon>
        <taxon>Arundinoideae</taxon>
        <taxon>Arundineae</taxon>
        <taxon>Arundo</taxon>
    </lineage>
</organism>